<feature type="compositionally biased region" description="Polar residues" evidence="4">
    <location>
        <begin position="27"/>
        <end position="38"/>
    </location>
</feature>
<dbReference type="PANTHER" id="PTHR35372:SF2">
    <property type="entry name" value="SF3 HELICASE DOMAIN-CONTAINING PROTEIN"/>
    <property type="match status" value="1"/>
</dbReference>
<dbReference type="InterPro" id="IPR045455">
    <property type="entry name" value="NrS-1_pol-like_helicase"/>
</dbReference>
<dbReference type="InterPro" id="IPR006500">
    <property type="entry name" value="Helicase_put_C_phage/plasmid"/>
</dbReference>
<dbReference type="InterPro" id="IPR027417">
    <property type="entry name" value="P-loop_NTPase"/>
</dbReference>
<feature type="domain" description="SF3 helicase" evidence="5">
    <location>
        <begin position="215"/>
        <end position="376"/>
    </location>
</feature>
<dbReference type="Gene3D" id="3.40.50.300">
    <property type="entry name" value="P-loop containing nucleotide triphosphate hydrolases"/>
    <property type="match status" value="1"/>
</dbReference>
<keyword evidence="1" id="KW-0547">Nucleotide-binding</keyword>
<dbReference type="PANTHER" id="PTHR35372">
    <property type="entry name" value="ATP BINDING PROTEIN-RELATED"/>
    <property type="match status" value="1"/>
</dbReference>
<name>A0A540V7D0_9GAMM</name>
<dbReference type="InterPro" id="IPR014015">
    <property type="entry name" value="Helicase_SF3_DNA-vir"/>
</dbReference>
<dbReference type="InterPro" id="IPR051620">
    <property type="entry name" value="ORF904-like_C"/>
</dbReference>
<dbReference type="EMBL" id="VIFK01000619">
    <property type="protein sequence ID" value="TQE92641.1"/>
    <property type="molecule type" value="Genomic_DNA"/>
</dbReference>
<comment type="caution">
    <text evidence="6">The sequence shown here is derived from an EMBL/GenBank/DDBJ whole genome shotgun (WGS) entry which is preliminary data.</text>
</comment>
<feature type="non-terminal residue" evidence="6">
    <location>
        <position position="424"/>
    </location>
</feature>
<dbReference type="GO" id="GO:0016787">
    <property type="term" value="F:hydrolase activity"/>
    <property type="evidence" value="ECO:0007669"/>
    <property type="project" value="UniProtKB-KW"/>
</dbReference>
<dbReference type="InterPro" id="IPR014818">
    <property type="entry name" value="Phage/plasmid_primase_P4_C"/>
</dbReference>
<dbReference type="AlphaFoldDB" id="A0A540V7D0"/>
<keyword evidence="2" id="KW-0378">Hydrolase</keyword>
<dbReference type="Proteomes" id="UP000315400">
    <property type="component" value="Unassembled WGS sequence"/>
</dbReference>
<dbReference type="NCBIfam" id="TIGR01613">
    <property type="entry name" value="primase_Cterm"/>
    <property type="match status" value="1"/>
</dbReference>
<keyword evidence="3" id="KW-0067">ATP-binding</keyword>
<dbReference type="SUPFAM" id="SSF52540">
    <property type="entry name" value="P-loop containing nucleoside triphosphate hydrolases"/>
    <property type="match status" value="1"/>
</dbReference>
<feature type="region of interest" description="Disordered" evidence="4">
    <location>
        <begin position="403"/>
        <end position="424"/>
    </location>
</feature>
<reference evidence="6 7" key="1">
    <citation type="submission" date="2019-06" db="EMBL/GenBank/DDBJ databases">
        <title>Metagenome assembled Genome of Spiribacter salinus SL48-SHIP from the microbial mat of Salt Lake 48 (Novosibirsk region, Russia).</title>
        <authorList>
            <person name="Shipova A."/>
            <person name="Rozanov A.S."/>
            <person name="Bryanskaya A.V."/>
            <person name="Peltek S.E."/>
        </authorList>
    </citation>
    <scope>NUCLEOTIDE SEQUENCE [LARGE SCALE GENOMIC DNA]</scope>
    <source>
        <strain evidence="6">SL48-SHIP-2</strain>
    </source>
</reference>
<evidence type="ECO:0000256" key="2">
    <source>
        <dbReference type="ARBA" id="ARBA00022801"/>
    </source>
</evidence>
<evidence type="ECO:0000313" key="7">
    <source>
        <dbReference type="Proteomes" id="UP000315400"/>
    </source>
</evidence>
<organism evidence="6 7">
    <name type="scientific">Spiribacter salinus</name>
    <dbReference type="NCBI Taxonomy" id="1335746"/>
    <lineage>
        <taxon>Bacteria</taxon>
        <taxon>Pseudomonadati</taxon>
        <taxon>Pseudomonadota</taxon>
        <taxon>Gammaproteobacteria</taxon>
        <taxon>Chromatiales</taxon>
        <taxon>Ectothiorhodospiraceae</taxon>
        <taxon>Spiribacter</taxon>
    </lineage>
</organism>
<dbReference type="Pfam" id="PF08706">
    <property type="entry name" value="D5_N"/>
    <property type="match status" value="1"/>
</dbReference>
<protein>
    <submittedName>
        <fullName evidence="6">DNA primase</fullName>
    </submittedName>
</protein>
<proteinExistence type="predicted"/>
<evidence type="ECO:0000256" key="1">
    <source>
        <dbReference type="ARBA" id="ARBA00022741"/>
    </source>
</evidence>
<dbReference type="PROSITE" id="PS51206">
    <property type="entry name" value="SF3_HELICASE_1"/>
    <property type="match status" value="1"/>
</dbReference>
<feature type="non-terminal residue" evidence="6">
    <location>
        <position position="1"/>
    </location>
</feature>
<accession>A0A540V7D0</accession>
<evidence type="ECO:0000259" key="5">
    <source>
        <dbReference type="PROSITE" id="PS51206"/>
    </source>
</evidence>
<evidence type="ECO:0000256" key="4">
    <source>
        <dbReference type="SAM" id="MobiDB-lite"/>
    </source>
</evidence>
<evidence type="ECO:0000313" key="6">
    <source>
        <dbReference type="EMBL" id="TQE92641.1"/>
    </source>
</evidence>
<dbReference type="SMART" id="SM00885">
    <property type="entry name" value="D5_N"/>
    <property type="match status" value="1"/>
</dbReference>
<evidence type="ECO:0000256" key="3">
    <source>
        <dbReference type="ARBA" id="ARBA00022840"/>
    </source>
</evidence>
<dbReference type="GO" id="GO:0005524">
    <property type="term" value="F:ATP binding"/>
    <property type="evidence" value="ECO:0007669"/>
    <property type="project" value="UniProtKB-KW"/>
</dbReference>
<sequence length="424" mass="47513">DTMGTEHATDILSNFPELVELRAGAANGTSNSESNGQEDTGPDEPTPAPTDWKRTDYGNAERLVHYHGRNLRYCYPWGEWLAWDGTRWQPDASGQVQRYAKKTVRGIWHDAAQVRGDGGAKLAKHARKSESAARLDAMIRLAQSELGIPVQPEELDADPWMLNLQSGTVQLRAGKHRPHRRTDLHTKVAGTGYKPDADCPRWRQFLREVFNANEALIRFVQKALGYTLTGSTREHLLFILYGTGANGKSVFLETVAHVMGDYAQSARADLLMNSGRRGGGPSEAEAALHGARMVTTSETNAGGRFDEATVKRLTGGDTVRARKLYQQEFEFEPTHKIWFATNHKPEIRGTDHAIWRRIRLIPFERTFSPSEQDEALPEKLQDEAPGILAWMIEGCKRWQQDGLQPPEAVQQATRSYRSEMDVLG</sequence>
<gene>
    <name evidence="6" type="ORF">FKY71_19570</name>
</gene>
<feature type="region of interest" description="Disordered" evidence="4">
    <location>
        <begin position="20"/>
        <end position="54"/>
    </location>
</feature>
<dbReference type="Pfam" id="PF19263">
    <property type="entry name" value="DUF5906"/>
    <property type="match status" value="1"/>
</dbReference>